<organism evidence="3 4">
    <name type="scientific">Actinidia rufa</name>
    <dbReference type="NCBI Taxonomy" id="165716"/>
    <lineage>
        <taxon>Eukaryota</taxon>
        <taxon>Viridiplantae</taxon>
        <taxon>Streptophyta</taxon>
        <taxon>Embryophyta</taxon>
        <taxon>Tracheophyta</taxon>
        <taxon>Spermatophyta</taxon>
        <taxon>Magnoliopsida</taxon>
        <taxon>eudicotyledons</taxon>
        <taxon>Gunneridae</taxon>
        <taxon>Pentapetalae</taxon>
        <taxon>asterids</taxon>
        <taxon>Ericales</taxon>
        <taxon>Actinidiaceae</taxon>
        <taxon>Actinidia</taxon>
    </lineage>
</organism>
<dbReference type="EMBL" id="BJWL01000021">
    <property type="protein sequence ID" value="GFZ09645.1"/>
    <property type="molecule type" value="Genomic_DNA"/>
</dbReference>
<comment type="caution">
    <text evidence="3">The sequence shown here is derived from an EMBL/GenBank/DDBJ whole genome shotgun (WGS) entry which is preliminary data.</text>
</comment>
<evidence type="ECO:0000256" key="1">
    <source>
        <dbReference type="SAM" id="Coils"/>
    </source>
</evidence>
<sequence>MIDEVNQSPASPMEDPQIPEVSPLVAIHPLVGKKTNVMTPEELDLLRESYSFPPSVQIRLPEEKETIASVRLGEARYKKTLLRRYTSNVKGWKSKFFFASGDEWEPPEGLSREGVPRVPRTWGFLDKHCNKPPSPVPNHFAALLFLLGPWHPRLWTRNALKMEHQVHRVTQDGTKEDFTSCSQLNPDKRISLKKFGEKVEKSKNRGSAGASTLAKGVVIGEKQPRDDPSSLPSKKGATSSKPKSGNSPSLGTVLGPGTSILGSRGITEKILWGGIPHADQEKTLNGELEQQLAEAQAREQQASYDLAKMNEERNASVDKFESSKYFGEGFDFCIRQLRRHHPDLTIDLEGIGLDQDLLAEEDEAEEEKEKEGKNKKVTSGMVIKMPYHIAMNGRILIMAIKMPYHIVMNGYLDISDLCNGDQDALSYCNEWSSSLMAIKTPYHIVMNGRIFILATSAMVFTSSK</sequence>
<feature type="region of interest" description="Disordered" evidence="2">
    <location>
        <begin position="195"/>
        <end position="257"/>
    </location>
</feature>
<accession>A0A7J0GFU6</accession>
<gene>
    <name evidence="3" type="ORF">Acr_21g0002440</name>
</gene>
<evidence type="ECO:0000313" key="4">
    <source>
        <dbReference type="Proteomes" id="UP000585474"/>
    </source>
</evidence>
<keyword evidence="4" id="KW-1185">Reference proteome</keyword>
<dbReference type="Proteomes" id="UP000585474">
    <property type="component" value="Unassembled WGS sequence"/>
</dbReference>
<feature type="coiled-coil region" evidence="1">
    <location>
        <begin position="278"/>
        <end position="312"/>
    </location>
</feature>
<dbReference type="AlphaFoldDB" id="A0A7J0GFU6"/>
<feature type="compositionally biased region" description="Polar residues" evidence="2">
    <location>
        <begin position="230"/>
        <end position="250"/>
    </location>
</feature>
<protein>
    <submittedName>
        <fullName evidence="3">Uncharacterized protein</fullName>
    </submittedName>
</protein>
<name>A0A7J0GFU6_9ERIC</name>
<evidence type="ECO:0000256" key="2">
    <source>
        <dbReference type="SAM" id="MobiDB-lite"/>
    </source>
</evidence>
<evidence type="ECO:0000313" key="3">
    <source>
        <dbReference type="EMBL" id="GFZ09645.1"/>
    </source>
</evidence>
<reference evidence="3 4" key="1">
    <citation type="submission" date="2019-07" db="EMBL/GenBank/DDBJ databases">
        <title>De Novo Assembly of kiwifruit Actinidia rufa.</title>
        <authorList>
            <person name="Sugita-Konishi S."/>
            <person name="Sato K."/>
            <person name="Mori E."/>
            <person name="Abe Y."/>
            <person name="Kisaki G."/>
            <person name="Hamano K."/>
            <person name="Suezawa K."/>
            <person name="Otani M."/>
            <person name="Fukuda T."/>
            <person name="Manabe T."/>
            <person name="Gomi K."/>
            <person name="Tabuchi M."/>
            <person name="Akimitsu K."/>
            <person name="Kataoka I."/>
        </authorList>
    </citation>
    <scope>NUCLEOTIDE SEQUENCE [LARGE SCALE GENOMIC DNA]</scope>
    <source>
        <strain evidence="4">cv. Fuchu</strain>
    </source>
</reference>
<keyword evidence="1" id="KW-0175">Coiled coil</keyword>
<proteinExistence type="predicted"/>